<sequence length="389" mass="43733">MTQCNISWEQPLMLGGDIHESSMADEQSKLFPANGFSPKDSINHFPPWVSPMGMTDNLNLPWELPAEQIRFCSTSPMNFFGGGSSQQFPASDNRTKDIFFEGSIENGFQDITESHPPIPDKDSGHTNSVSDCSDQIEEDDEQKVVGRQGRKNQSKNLVAERRRRKKLNDRLYTLRSLVPKISKMDRASILGDAIEFVKDLQKKVKDLQDELEEPMEEDGADCNNNNLVPSNQNGPNQEVDESMNKSILGIIDRGKITESAITDDKAPQMEPQVEVTHIGAKEFFLRVLCEQKPGGFVRLMEAMKALGLEVVNVNVITFKKLVLNILKVEKRGDEMVQAEHVRESLLEITRNPIGDWTDTVGASENVSSVDYKQHHPNLGSHLHHFHNQA</sequence>
<dbReference type="EMBL" id="JAMYWD010000008">
    <property type="protein sequence ID" value="KAJ4962448.1"/>
    <property type="molecule type" value="Genomic_DNA"/>
</dbReference>
<dbReference type="GO" id="GO:0005634">
    <property type="term" value="C:nucleus"/>
    <property type="evidence" value="ECO:0007669"/>
    <property type="project" value="UniProtKB-SubCell"/>
</dbReference>
<evidence type="ECO:0000256" key="1">
    <source>
        <dbReference type="ARBA" id="ARBA00004123"/>
    </source>
</evidence>
<dbReference type="Pfam" id="PF00010">
    <property type="entry name" value="HLH"/>
    <property type="match status" value="1"/>
</dbReference>
<dbReference type="GO" id="GO:0003700">
    <property type="term" value="F:DNA-binding transcription factor activity"/>
    <property type="evidence" value="ECO:0007669"/>
    <property type="project" value="TreeGrafter"/>
</dbReference>
<comment type="subcellular location">
    <subcellularLocation>
        <location evidence="1">Nucleus</location>
    </subcellularLocation>
</comment>
<evidence type="ECO:0000313" key="8">
    <source>
        <dbReference type="Proteomes" id="UP001141806"/>
    </source>
</evidence>
<dbReference type="InterPro" id="IPR054502">
    <property type="entry name" value="bHLH-TF_ACT-like_plant"/>
</dbReference>
<dbReference type="Pfam" id="PF22754">
    <property type="entry name" value="bHLH-TF_ACT-like_plant"/>
    <property type="match status" value="1"/>
</dbReference>
<dbReference type="InterPro" id="IPR036638">
    <property type="entry name" value="HLH_DNA-bd_sf"/>
</dbReference>
<evidence type="ECO:0000256" key="2">
    <source>
        <dbReference type="ARBA" id="ARBA00023015"/>
    </source>
</evidence>
<dbReference type="PANTHER" id="PTHR31945">
    <property type="entry name" value="TRANSCRIPTION FACTOR SCREAM2-RELATED"/>
    <property type="match status" value="1"/>
</dbReference>
<dbReference type="Gene3D" id="4.10.280.10">
    <property type="entry name" value="Helix-loop-helix DNA-binding domain"/>
    <property type="match status" value="1"/>
</dbReference>
<dbReference type="InterPro" id="IPR051358">
    <property type="entry name" value="TF_AMS/ICE1/BHLH6-like"/>
</dbReference>
<evidence type="ECO:0000259" key="6">
    <source>
        <dbReference type="PROSITE" id="PS50888"/>
    </source>
</evidence>
<dbReference type="InterPro" id="IPR011598">
    <property type="entry name" value="bHLH_dom"/>
</dbReference>
<evidence type="ECO:0000313" key="7">
    <source>
        <dbReference type="EMBL" id="KAJ4962448.1"/>
    </source>
</evidence>
<dbReference type="CDD" id="cd11443">
    <property type="entry name" value="bHLH_AtAMS_like"/>
    <property type="match status" value="1"/>
</dbReference>
<name>A0A9Q0K5S4_9MAGN</name>
<organism evidence="7 8">
    <name type="scientific">Protea cynaroides</name>
    <dbReference type="NCBI Taxonomy" id="273540"/>
    <lineage>
        <taxon>Eukaryota</taxon>
        <taxon>Viridiplantae</taxon>
        <taxon>Streptophyta</taxon>
        <taxon>Embryophyta</taxon>
        <taxon>Tracheophyta</taxon>
        <taxon>Spermatophyta</taxon>
        <taxon>Magnoliopsida</taxon>
        <taxon>Proteales</taxon>
        <taxon>Proteaceae</taxon>
        <taxon>Protea</taxon>
    </lineage>
</organism>
<reference evidence="7" key="1">
    <citation type="journal article" date="2023" name="Plant J.">
        <title>The genome of the king protea, Protea cynaroides.</title>
        <authorList>
            <person name="Chang J."/>
            <person name="Duong T.A."/>
            <person name="Schoeman C."/>
            <person name="Ma X."/>
            <person name="Roodt D."/>
            <person name="Barker N."/>
            <person name="Li Z."/>
            <person name="Van de Peer Y."/>
            <person name="Mizrachi E."/>
        </authorList>
    </citation>
    <scope>NUCLEOTIDE SEQUENCE</scope>
    <source>
        <tissue evidence="7">Young leaves</tissue>
    </source>
</reference>
<dbReference type="AlphaFoldDB" id="A0A9Q0K5S4"/>
<accession>A0A9Q0K5S4</accession>
<dbReference type="PANTHER" id="PTHR31945:SF11">
    <property type="entry name" value="TRANSCRIPTION FACTOR ABORTED MICROSPORES"/>
    <property type="match status" value="1"/>
</dbReference>
<keyword evidence="8" id="KW-1185">Reference proteome</keyword>
<keyword evidence="2" id="KW-0805">Transcription regulation</keyword>
<dbReference type="Proteomes" id="UP001141806">
    <property type="component" value="Unassembled WGS sequence"/>
</dbReference>
<evidence type="ECO:0000256" key="4">
    <source>
        <dbReference type="ARBA" id="ARBA00023242"/>
    </source>
</evidence>
<gene>
    <name evidence="7" type="ORF">NE237_022387</name>
</gene>
<keyword evidence="4" id="KW-0539">Nucleus</keyword>
<evidence type="ECO:0000256" key="5">
    <source>
        <dbReference type="SAM" id="MobiDB-lite"/>
    </source>
</evidence>
<dbReference type="GO" id="GO:0043565">
    <property type="term" value="F:sequence-specific DNA binding"/>
    <property type="evidence" value="ECO:0007669"/>
    <property type="project" value="TreeGrafter"/>
</dbReference>
<dbReference type="GO" id="GO:0046983">
    <property type="term" value="F:protein dimerization activity"/>
    <property type="evidence" value="ECO:0007669"/>
    <property type="project" value="InterPro"/>
</dbReference>
<dbReference type="SUPFAM" id="SSF47459">
    <property type="entry name" value="HLH, helix-loop-helix DNA-binding domain"/>
    <property type="match status" value="1"/>
</dbReference>
<dbReference type="SMART" id="SM00353">
    <property type="entry name" value="HLH"/>
    <property type="match status" value="1"/>
</dbReference>
<evidence type="ECO:0000256" key="3">
    <source>
        <dbReference type="ARBA" id="ARBA00023163"/>
    </source>
</evidence>
<comment type="caution">
    <text evidence="7">The sequence shown here is derived from an EMBL/GenBank/DDBJ whole genome shotgun (WGS) entry which is preliminary data.</text>
</comment>
<feature type="domain" description="BHLH" evidence="6">
    <location>
        <begin position="151"/>
        <end position="200"/>
    </location>
</feature>
<dbReference type="OrthoDB" id="1890947at2759"/>
<dbReference type="PROSITE" id="PS50888">
    <property type="entry name" value="BHLH"/>
    <property type="match status" value="1"/>
</dbReference>
<keyword evidence="3" id="KW-0804">Transcription</keyword>
<protein>
    <recommendedName>
        <fullName evidence="6">BHLH domain-containing protein</fullName>
    </recommendedName>
</protein>
<feature type="region of interest" description="Disordered" evidence="5">
    <location>
        <begin position="110"/>
        <end position="162"/>
    </location>
</feature>
<proteinExistence type="predicted"/>